<keyword evidence="2" id="KW-1185">Reference proteome</keyword>
<reference evidence="1 2" key="1">
    <citation type="submission" date="2016-07" db="EMBL/GenBank/DDBJ databases">
        <title>Draft genome of the white-rot fungus Obba rivulosa 3A-2.</title>
        <authorList>
            <consortium name="DOE Joint Genome Institute"/>
            <person name="Miettinen O."/>
            <person name="Riley R."/>
            <person name="Acob R."/>
            <person name="Barry K."/>
            <person name="Cullen D."/>
            <person name="De Vries R."/>
            <person name="Hainaut M."/>
            <person name="Hatakka A."/>
            <person name="Henrissat B."/>
            <person name="Hilden K."/>
            <person name="Kuo R."/>
            <person name="Labutti K."/>
            <person name="Lipzen A."/>
            <person name="Makela M.R."/>
            <person name="Sandor L."/>
            <person name="Spatafora J.W."/>
            <person name="Grigoriev I.V."/>
            <person name="Hibbett D.S."/>
        </authorList>
    </citation>
    <scope>NUCLEOTIDE SEQUENCE [LARGE SCALE GENOMIC DNA]</scope>
    <source>
        <strain evidence="1 2">3A-2</strain>
    </source>
</reference>
<dbReference type="EMBL" id="KV722398">
    <property type="protein sequence ID" value="OCH90747.1"/>
    <property type="molecule type" value="Genomic_DNA"/>
</dbReference>
<accession>A0A8E2DKR7</accession>
<dbReference type="AlphaFoldDB" id="A0A8E2DKR7"/>
<gene>
    <name evidence="1" type="ORF">OBBRIDRAFT_803739</name>
</gene>
<protein>
    <submittedName>
        <fullName evidence="1">Uncharacterized protein</fullName>
    </submittedName>
</protein>
<evidence type="ECO:0000313" key="1">
    <source>
        <dbReference type="EMBL" id="OCH90747.1"/>
    </source>
</evidence>
<organism evidence="1 2">
    <name type="scientific">Obba rivulosa</name>
    <dbReference type="NCBI Taxonomy" id="1052685"/>
    <lineage>
        <taxon>Eukaryota</taxon>
        <taxon>Fungi</taxon>
        <taxon>Dikarya</taxon>
        <taxon>Basidiomycota</taxon>
        <taxon>Agaricomycotina</taxon>
        <taxon>Agaricomycetes</taxon>
        <taxon>Polyporales</taxon>
        <taxon>Gelatoporiaceae</taxon>
        <taxon>Obba</taxon>
    </lineage>
</organism>
<proteinExistence type="predicted"/>
<dbReference type="Proteomes" id="UP000250043">
    <property type="component" value="Unassembled WGS sequence"/>
</dbReference>
<evidence type="ECO:0000313" key="2">
    <source>
        <dbReference type="Proteomes" id="UP000250043"/>
    </source>
</evidence>
<name>A0A8E2DKR7_9APHY</name>
<sequence>MHKVAYLLRLQNCGTDSSAPHWAFKFLRLRYLYVHDPILLKCKASQTGSGASDKTSSIFHGEDHTCYLTATAQRERNIILDYKVNMGQQKPKPAGSQFEGVGGSPRIVRILDDSEKELRTERDVDDSCLHRMINISNSMPAGGLERGEDNIWNMITGVLEKWNLNVHRVRRTLVHRHRGWLSAALEYVARKERTGKYRTPVIQTDNGVIATPARGAGRVRLRCSSLFESLQHVVIGVRDLERTGVNLSAGCAVWSYAVALTCVAVNATPRNEVDFERCSVPYGSRTTRDAHTGNTMESAVDFGVDCLQT</sequence>